<comment type="caution">
    <text evidence="1">The sequence shown here is derived from an EMBL/GenBank/DDBJ whole genome shotgun (WGS) entry which is preliminary data.</text>
</comment>
<dbReference type="InterPro" id="IPR009003">
    <property type="entry name" value="Peptidase_S1_PA"/>
</dbReference>
<name>A0ABT4VFP1_9HELI</name>
<evidence type="ECO:0008006" key="3">
    <source>
        <dbReference type="Google" id="ProtNLM"/>
    </source>
</evidence>
<dbReference type="EMBL" id="JAQHXR010000002">
    <property type="protein sequence ID" value="MDA3968831.1"/>
    <property type="molecule type" value="Genomic_DNA"/>
</dbReference>
<dbReference type="RefSeq" id="WP_271021126.1">
    <property type="nucleotide sequence ID" value="NZ_JAQHXR010000002.1"/>
</dbReference>
<gene>
    <name evidence="1" type="ORF">PF021_03985</name>
</gene>
<dbReference type="SUPFAM" id="SSF50494">
    <property type="entry name" value="Trypsin-like serine proteases"/>
    <property type="match status" value="1"/>
</dbReference>
<sequence>MSRILFFLFFLFDCAFASYPLWLKDGLKIQTTFEDSNFTKGYGIVFEDGLVLTSASVVYSKSRANDILLYHSESFDEPISCLSHADIIALDDGLDIAILKPTKFTDIYCNIMPEPNARSLHFKNRTFKLLVEPFNLPVNSRIEISYFLEQDWLEFGRERMWFDDYIKLDASDILGMPLFVEDEFLGIVSKKHKNNILKHGEILGFICEVSNKTSVFKDYRSVLEFCSRNIK</sequence>
<evidence type="ECO:0000313" key="1">
    <source>
        <dbReference type="EMBL" id="MDA3968831.1"/>
    </source>
</evidence>
<proteinExistence type="predicted"/>
<evidence type="ECO:0000313" key="2">
    <source>
        <dbReference type="Proteomes" id="UP001210261"/>
    </source>
</evidence>
<dbReference type="Proteomes" id="UP001210261">
    <property type="component" value="Unassembled WGS sequence"/>
</dbReference>
<accession>A0ABT4VFP1</accession>
<reference evidence="1 2" key="1">
    <citation type="submission" date="2023-01" db="EMBL/GenBank/DDBJ databases">
        <title>Description of Helicobacter ibis sp. nov. isolated from faecal droppings of black-faced ibis (Theristicus melanopis).</title>
        <authorList>
            <person name="Lopez-Cantillo M."/>
            <person name="Vidal-Veuthey B."/>
            <person name="Mella A."/>
            <person name="De La Haba R."/>
            <person name="Collado L."/>
        </authorList>
    </citation>
    <scope>NUCLEOTIDE SEQUENCE [LARGE SCALE GENOMIC DNA]</scope>
    <source>
        <strain evidence="1 2">A82</strain>
    </source>
</reference>
<keyword evidence="2" id="KW-1185">Reference proteome</keyword>
<organism evidence="1 2">
    <name type="scientific">Helicobacter ibis</name>
    <dbReference type="NCBI Taxonomy" id="2962633"/>
    <lineage>
        <taxon>Bacteria</taxon>
        <taxon>Pseudomonadati</taxon>
        <taxon>Campylobacterota</taxon>
        <taxon>Epsilonproteobacteria</taxon>
        <taxon>Campylobacterales</taxon>
        <taxon>Helicobacteraceae</taxon>
        <taxon>Helicobacter</taxon>
    </lineage>
</organism>
<protein>
    <recommendedName>
        <fullName evidence="3">Trypsin-like peptidase domain-containing protein</fullName>
    </recommendedName>
</protein>